<dbReference type="InterPro" id="IPR048324">
    <property type="entry name" value="ZSWIM1-3_RNaseH-like"/>
</dbReference>
<comment type="caution">
    <text evidence="2">The sequence shown here is derived from an EMBL/GenBank/DDBJ whole genome shotgun (WGS) entry which is preliminary data.</text>
</comment>
<reference evidence="2" key="1">
    <citation type="journal article" date="2020" name="Cell">
        <title>Large-Scale Comparative Analyses of Tick Genomes Elucidate Their Genetic Diversity and Vector Capacities.</title>
        <authorList>
            <consortium name="Tick Genome and Microbiome Consortium (TIGMIC)"/>
            <person name="Jia N."/>
            <person name="Wang J."/>
            <person name="Shi W."/>
            <person name="Du L."/>
            <person name="Sun Y."/>
            <person name="Zhan W."/>
            <person name="Jiang J.F."/>
            <person name="Wang Q."/>
            <person name="Zhang B."/>
            <person name="Ji P."/>
            <person name="Bell-Sakyi L."/>
            <person name="Cui X.M."/>
            <person name="Yuan T.T."/>
            <person name="Jiang B.G."/>
            <person name="Yang W.F."/>
            <person name="Lam T.T."/>
            <person name="Chang Q.C."/>
            <person name="Ding S.J."/>
            <person name="Wang X.J."/>
            <person name="Zhu J.G."/>
            <person name="Ruan X.D."/>
            <person name="Zhao L."/>
            <person name="Wei J.T."/>
            <person name="Ye R.Z."/>
            <person name="Que T.C."/>
            <person name="Du C.H."/>
            <person name="Zhou Y.H."/>
            <person name="Cheng J.X."/>
            <person name="Dai P.F."/>
            <person name="Guo W.B."/>
            <person name="Han X.H."/>
            <person name="Huang E.J."/>
            <person name="Li L.F."/>
            <person name="Wei W."/>
            <person name="Gao Y.C."/>
            <person name="Liu J.Z."/>
            <person name="Shao H.Z."/>
            <person name="Wang X."/>
            <person name="Wang C.C."/>
            <person name="Yang T.C."/>
            <person name="Huo Q.B."/>
            <person name="Li W."/>
            <person name="Chen H.Y."/>
            <person name="Chen S.E."/>
            <person name="Zhou L.G."/>
            <person name="Ni X.B."/>
            <person name="Tian J.H."/>
            <person name="Sheng Y."/>
            <person name="Liu T."/>
            <person name="Pan Y.S."/>
            <person name="Xia L.Y."/>
            <person name="Li J."/>
            <person name="Zhao F."/>
            <person name="Cao W.C."/>
        </authorList>
    </citation>
    <scope>NUCLEOTIDE SEQUENCE</scope>
    <source>
        <strain evidence="2">Rsan-2018</strain>
    </source>
</reference>
<protein>
    <recommendedName>
        <fullName evidence="1">ZSWIM1/3 RNaseH-like domain-containing protein</fullName>
    </recommendedName>
</protein>
<evidence type="ECO:0000313" key="2">
    <source>
        <dbReference type="EMBL" id="KAH7962502.1"/>
    </source>
</evidence>
<dbReference type="Pfam" id="PF21056">
    <property type="entry name" value="ZSWIM1-3_RNaseH-like"/>
    <property type="match status" value="1"/>
</dbReference>
<dbReference type="VEuPathDB" id="VectorBase:RSAN_045555"/>
<name>A0A9D4T167_RHISA</name>
<dbReference type="EMBL" id="JABSTV010001249">
    <property type="protein sequence ID" value="KAH7962502.1"/>
    <property type="molecule type" value="Genomic_DNA"/>
</dbReference>
<proteinExistence type="predicted"/>
<accession>A0A9D4T167</accession>
<reference evidence="2" key="2">
    <citation type="submission" date="2021-09" db="EMBL/GenBank/DDBJ databases">
        <authorList>
            <person name="Jia N."/>
            <person name="Wang J."/>
            <person name="Shi W."/>
            <person name="Du L."/>
            <person name="Sun Y."/>
            <person name="Zhan W."/>
            <person name="Jiang J."/>
            <person name="Wang Q."/>
            <person name="Zhang B."/>
            <person name="Ji P."/>
            <person name="Sakyi L.B."/>
            <person name="Cui X."/>
            <person name="Yuan T."/>
            <person name="Jiang B."/>
            <person name="Yang W."/>
            <person name="Lam T.T.-Y."/>
            <person name="Chang Q."/>
            <person name="Ding S."/>
            <person name="Wang X."/>
            <person name="Zhu J."/>
            <person name="Ruan X."/>
            <person name="Zhao L."/>
            <person name="Wei J."/>
            <person name="Que T."/>
            <person name="Du C."/>
            <person name="Cheng J."/>
            <person name="Dai P."/>
            <person name="Han X."/>
            <person name="Huang E."/>
            <person name="Gao Y."/>
            <person name="Liu J."/>
            <person name="Shao H."/>
            <person name="Ye R."/>
            <person name="Li L."/>
            <person name="Wei W."/>
            <person name="Wang X."/>
            <person name="Wang C."/>
            <person name="Huo Q."/>
            <person name="Li W."/>
            <person name="Guo W."/>
            <person name="Chen H."/>
            <person name="Chen S."/>
            <person name="Zhou L."/>
            <person name="Zhou L."/>
            <person name="Ni X."/>
            <person name="Tian J."/>
            <person name="Zhou Y."/>
            <person name="Sheng Y."/>
            <person name="Liu T."/>
            <person name="Pan Y."/>
            <person name="Xia L."/>
            <person name="Li J."/>
            <person name="Zhao F."/>
            <person name="Cao W."/>
        </authorList>
    </citation>
    <scope>NUCLEOTIDE SEQUENCE</scope>
    <source>
        <strain evidence="2">Rsan-2018</strain>
        <tissue evidence="2">Larvae</tissue>
    </source>
</reference>
<feature type="domain" description="ZSWIM1/3 RNaseH-like" evidence="1">
    <location>
        <begin position="19"/>
        <end position="134"/>
    </location>
</feature>
<dbReference type="PANTHER" id="PTHR31569:SF4">
    <property type="entry name" value="SWIM-TYPE DOMAIN-CONTAINING PROTEIN"/>
    <property type="match status" value="1"/>
</dbReference>
<gene>
    <name evidence="2" type="ORF">HPB52_016536</name>
</gene>
<dbReference type="AlphaFoldDB" id="A0A9D4T167"/>
<evidence type="ECO:0000313" key="3">
    <source>
        <dbReference type="Proteomes" id="UP000821837"/>
    </source>
</evidence>
<dbReference type="PANTHER" id="PTHR31569">
    <property type="entry name" value="SWIM-TYPE DOMAIN-CONTAINING PROTEIN"/>
    <property type="match status" value="1"/>
</dbReference>
<keyword evidence="3" id="KW-1185">Reference proteome</keyword>
<organism evidence="2 3">
    <name type="scientific">Rhipicephalus sanguineus</name>
    <name type="common">Brown dog tick</name>
    <name type="synonym">Ixodes sanguineus</name>
    <dbReference type="NCBI Taxonomy" id="34632"/>
    <lineage>
        <taxon>Eukaryota</taxon>
        <taxon>Metazoa</taxon>
        <taxon>Ecdysozoa</taxon>
        <taxon>Arthropoda</taxon>
        <taxon>Chelicerata</taxon>
        <taxon>Arachnida</taxon>
        <taxon>Acari</taxon>
        <taxon>Parasitiformes</taxon>
        <taxon>Ixodida</taxon>
        <taxon>Ixodoidea</taxon>
        <taxon>Ixodidae</taxon>
        <taxon>Rhipicephalinae</taxon>
        <taxon>Rhipicephalus</taxon>
        <taxon>Rhipicephalus</taxon>
    </lineage>
</organism>
<dbReference type="InterPro" id="IPR052579">
    <property type="entry name" value="Zinc_finger_SWIM"/>
</dbReference>
<dbReference type="Proteomes" id="UP000821837">
    <property type="component" value="Chromosome 3"/>
</dbReference>
<evidence type="ECO:0000259" key="1">
    <source>
        <dbReference type="Pfam" id="PF21056"/>
    </source>
</evidence>
<sequence length="205" mass="23504">MAAENRKGCPRNDLEATVKLLQDKYNCTVRVLADESNDLKAIFFQDEGMKRSFSNYPEIIFIDATYKLLETRMSCFLIVVEDGNGESEIVAVGLFMTEDGETLKWFFEVFKALNSKWDSIKVTMADKDIKERHVAARQERSHKAASMLQKKRVLKNSDKDHELYCQLLTPYAYKHIERQLRLSNEASAHSNSAASANDCECKTCR</sequence>